<dbReference type="InterPro" id="IPR036249">
    <property type="entry name" value="Thioredoxin-like_sf"/>
</dbReference>
<dbReference type="SUPFAM" id="SSF52833">
    <property type="entry name" value="Thioredoxin-like"/>
    <property type="match status" value="1"/>
</dbReference>
<accession>A0A1W1BYI1</accession>
<organism evidence="1">
    <name type="scientific">hydrothermal vent metagenome</name>
    <dbReference type="NCBI Taxonomy" id="652676"/>
    <lineage>
        <taxon>unclassified sequences</taxon>
        <taxon>metagenomes</taxon>
        <taxon>ecological metagenomes</taxon>
    </lineage>
</organism>
<proteinExistence type="predicted"/>
<evidence type="ECO:0000313" key="1">
    <source>
        <dbReference type="EMBL" id="SFV58502.1"/>
    </source>
</evidence>
<protein>
    <submittedName>
        <fullName evidence="1">Uncharacterized protein</fullName>
    </submittedName>
</protein>
<reference evidence="1" key="1">
    <citation type="submission" date="2016-10" db="EMBL/GenBank/DDBJ databases">
        <authorList>
            <person name="de Groot N.N."/>
        </authorList>
    </citation>
    <scope>NUCLEOTIDE SEQUENCE</scope>
</reference>
<sequence>MRILFLSFLLTYSLFAANAAEAAKILGAENRYSSAVVKAQKEKKMLIMVIVKEHCRWCDKMVHRTLSDSTVKKAMENDVTLIVDKDDDFPADFKENFFPSTFFIDAETQKSVYESAGFVGTKCFLNDLNESRKIRDELYK</sequence>
<dbReference type="Gene3D" id="3.40.30.10">
    <property type="entry name" value="Glutaredoxin"/>
    <property type="match status" value="1"/>
</dbReference>
<gene>
    <name evidence="1" type="ORF">MNB_SV-10-975</name>
</gene>
<name>A0A1W1BYI1_9ZZZZ</name>
<dbReference type="EMBL" id="FPHL01000017">
    <property type="protein sequence ID" value="SFV58502.1"/>
    <property type="molecule type" value="Genomic_DNA"/>
</dbReference>
<dbReference type="AlphaFoldDB" id="A0A1W1BYI1"/>